<protein>
    <submittedName>
        <fullName evidence="1">Uncharacterized protein</fullName>
    </submittedName>
</protein>
<keyword evidence="2" id="KW-1185">Reference proteome</keyword>
<comment type="caution">
    <text evidence="1">The sequence shown here is derived from an EMBL/GenBank/DDBJ whole genome shotgun (WGS) entry which is preliminary data.</text>
</comment>
<dbReference type="Proteomes" id="UP000518266">
    <property type="component" value="Unassembled WGS sequence"/>
</dbReference>
<feature type="non-terminal residue" evidence="1">
    <location>
        <position position="157"/>
    </location>
</feature>
<reference evidence="1 2" key="1">
    <citation type="submission" date="2020-03" db="EMBL/GenBank/DDBJ databases">
        <title>Dissostichus mawsoni Genome sequencing and assembly.</title>
        <authorList>
            <person name="Park H."/>
        </authorList>
    </citation>
    <scope>NUCLEOTIDE SEQUENCE [LARGE SCALE GENOMIC DNA]</scope>
    <source>
        <strain evidence="1">DM0001</strain>
        <tissue evidence="1">Muscle</tissue>
    </source>
</reference>
<dbReference type="EMBL" id="JAAKFY010000012">
    <property type="protein sequence ID" value="KAF3848698.1"/>
    <property type="molecule type" value="Genomic_DNA"/>
</dbReference>
<sequence>MVRTLSSTTSRFSGVTTFDSTPVVPLLTGANPMPAGCQVQVVFGQGAERADLRQTEQQVSEASNQDEQLLHQILSSLDQTGQSETGMRGNKERQKDLLSGDQQQAVLSALQHVPADGVQQQQIAPAAVQQLHLVIHLGAGENHLINEILSSYLSYIQ</sequence>
<evidence type="ECO:0000313" key="1">
    <source>
        <dbReference type="EMBL" id="KAF3848698.1"/>
    </source>
</evidence>
<evidence type="ECO:0000313" key="2">
    <source>
        <dbReference type="Proteomes" id="UP000518266"/>
    </source>
</evidence>
<gene>
    <name evidence="1" type="ORF">F7725_015195</name>
</gene>
<proteinExistence type="predicted"/>
<name>A0A7J5YK65_DISMA</name>
<dbReference type="AlphaFoldDB" id="A0A7J5YK65"/>
<organism evidence="1 2">
    <name type="scientific">Dissostichus mawsoni</name>
    <name type="common">Antarctic cod</name>
    <dbReference type="NCBI Taxonomy" id="36200"/>
    <lineage>
        <taxon>Eukaryota</taxon>
        <taxon>Metazoa</taxon>
        <taxon>Chordata</taxon>
        <taxon>Craniata</taxon>
        <taxon>Vertebrata</taxon>
        <taxon>Euteleostomi</taxon>
        <taxon>Actinopterygii</taxon>
        <taxon>Neopterygii</taxon>
        <taxon>Teleostei</taxon>
        <taxon>Neoteleostei</taxon>
        <taxon>Acanthomorphata</taxon>
        <taxon>Eupercaria</taxon>
        <taxon>Perciformes</taxon>
        <taxon>Notothenioidei</taxon>
        <taxon>Nototheniidae</taxon>
        <taxon>Dissostichus</taxon>
    </lineage>
</organism>
<accession>A0A7J5YK65</accession>